<name>A0A0C3KYC8_9AGAM</name>
<dbReference type="OrthoDB" id="2274698at2759"/>
<feature type="transmembrane region" description="Helical" evidence="6">
    <location>
        <begin position="663"/>
        <end position="682"/>
    </location>
</feature>
<evidence type="ECO:0000256" key="5">
    <source>
        <dbReference type="SAM" id="MobiDB-lite"/>
    </source>
</evidence>
<dbReference type="InterPro" id="IPR049453">
    <property type="entry name" value="Memb_transporter_dom"/>
</dbReference>
<evidence type="ECO:0000256" key="1">
    <source>
        <dbReference type="ARBA" id="ARBA00004141"/>
    </source>
</evidence>
<feature type="domain" description="Integral membrane bound transporter" evidence="9">
    <location>
        <begin position="609"/>
        <end position="745"/>
    </location>
</feature>
<dbReference type="InterPro" id="IPR018823">
    <property type="entry name" value="ArAE_2_N"/>
</dbReference>
<dbReference type="EMBL" id="KN823025">
    <property type="protein sequence ID" value="KIO26368.1"/>
    <property type="molecule type" value="Genomic_DNA"/>
</dbReference>
<feature type="transmembrane region" description="Helical" evidence="6">
    <location>
        <begin position="583"/>
        <end position="601"/>
    </location>
</feature>
<feature type="domain" description="Putative ER transporter 6TM N-terminal" evidence="8">
    <location>
        <begin position="28"/>
        <end position="336"/>
    </location>
</feature>
<evidence type="ECO:0000256" key="3">
    <source>
        <dbReference type="ARBA" id="ARBA00022989"/>
    </source>
</evidence>
<evidence type="ECO:0008006" key="12">
    <source>
        <dbReference type="Google" id="ProtNLM"/>
    </source>
</evidence>
<evidence type="ECO:0000313" key="11">
    <source>
        <dbReference type="Proteomes" id="UP000054248"/>
    </source>
</evidence>
<evidence type="ECO:0000256" key="2">
    <source>
        <dbReference type="ARBA" id="ARBA00022692"/>
    </source>
</evidence>
<comment type="subcellular location">
    <subcellularLocation>
        <location evidence="1">Membrane</location>
        <topology evidence="1">Multi-pass membrane protein</topology>
    </subcellularLocation>
</comment>
<dbReference type="HOGENOM" id="CLU_003918_1_0_1"/>
<feature type="transmembrane region" description="Helical" evidence="6">
    <location>
        <begin position="210"/>
        <end position="229"/>
    </location>
</feature>
<reference evidence="11" key="2">
    <citation type="submission" date="2015-01" db="EMBL/GenBank/DDBJ databases">
        <title>Evolutionary Origins and Diversification of the Mycorrhizal Mutualists.</title>
        <authorList>
            <consortium name="DOE Joint Genome Institute"/>
            <consortium name="Mycorrhizal Genomics Consortium"/>
            <person name="Kohler A."/>
            <person name="Kuo A."/>
            <person name="Nagy L.G."/>
            <person name="Floudas D."/>
            <person name="Copeland A."/>
            <person name="Barry K.W."/>
            <person name="Cichocki N."/>
            <person name="Veneault-Fourrey C."/>
            <person name="LaButti K."/>
            <person name="Lindquist E.A."/>
            <person name="Lipzen A."/>
            <person name="Lundell T."/>
            <person name="Morin E."/>
            <person name="Murat C."/>
            <person name="Riley R."/>
            <person name="Ohm R."/>
            <person name="Sun H."/>
            <person name="Tunlid A."/>
            <person name="Henrissat B."/>
            <person name="Grigoriev I.V."/>
            <person name="Hibbett D.S."/>
            <person name="Martin F."/>
        </authorList>
    </citation>
    <scope>NUCLEOTIDE SEQUENCE [LARGE SCALE GENOMIC DNA]</scope>
    <source>
        <strain evidence="11">MUT 4182</strain>
    </source>
</reference>
<feature type="transmembrane region" description="Helical" evidence="6">
    <location>
        <begin position="640"/>
        <end position="657"/>
    </location>
</feature>
<evidence type="ECO:0000313" key="10">
    <source>
        <dbReference type="EMBL" id="KIO26368.1"/>
    </source>
</evidence>
<feature type="transmembrane region" description="Helical" evidence="6">
    <location>
        <begin position="70"/>
        <end position="90"/>
    </location>
</feature>
<dbReference type="InterPro" id="IPR018820">
    <property type="entry name" value="BRE4-related_DUF2421"/>
</dbReference>
<evidence type="ECO:0000256" key="4">
    <source>
        <dbReference type="ARBA" id="ARBA00023136"/>
    </source>
</evidence>
<sequence length="967" mass="107293">MAVPKLLNSFVDALYLKKYFGRWSDRWTIFRVWLALWACCLTWIINPSARKAAGFLPLILAFIKFPSDPTPIYLTQTALGGIVVCAVWGWSVLAMKLSLLARDAAKDQMTYATVNQTIFKENPDMQPAQIEGRFLEQVFTGIFLQAGSSAIYAVFLFIGIYFVFLIRAFVPRLFFIMVFGSILLCIYATIGPLLPIWYAVELGQIFMIPYGYYLAITIACSIFVVPQSVSHSITEKLHAQTSLIKEALQLSPERLRNMDDNQVAAAIAEWDNTRNEIIQQADLTTLQTGFLAKEISMQKASGKDVQKLVELVKMMRFCLSGQSIFIRHVHRRAKASAGSTRSDGGEKTPVAQASQTSVESLPYASAPALKDLLASVAASSDRQVRSLQRGMEAFTNFLDRETGMSHAFSGIFKQPPVVTEELEAALADLKQAIAEAAEPRGEKSSADKPNSSRASYLHEVWQLFLCTFSSELETALEFVLEIEKRPVKLWFPGRQNGPAEDDVTKAHAVPRAMRRRIEMTLGGDAVLPFEEDIPERIEGVSTLELGKESTMSDRERRRSSALNIIQRIYAAIDWFFTSVESTFSLKVGILAICLAVPAWIYDNGSAEFYYREKGLWALISGVTAKGLFSGETTFGFIQRLLGVIIGGVVALAMWYISAGSGHGNAYGLAAVFAVSLALFIPWRIWNPNFLTHITATTSGALIIGYSWYDRPDSPVPEIWGPGQGWEVFWRRELLVLVGITAAWIIDLFPRPKPGRDHVRRIYSRTISELGNIGALVIRVLHNPPKNVAEVNMYEQRWSELRAISSKLRMTSVRLLLAKLEPDINKKWNPERYAMLQKLQYDAIDLLAILAFVCEGLNPATRTSTIASGAFSSARVAAALNLMSIVSSGLATERPLPAILPSPRNPSREYPDLDSEVTDALNKATDTTGGFDRTAFILAEGTLLELGSIAEQMAVEAQALFGTNMSWT</sequence>
<reference evidence="10 11" key="1">
    <citation type="submission" date="2014-04" db="EMBL/GenBank/DDBJ databases">
        <authorList>
            <consortium name="DOE Joint Genome Institute"/>
            <person name="Kuo A."/>
            <person name="Girlanda M."/>
            <person name="Perotto S."/>
            <person name="Kohler A."/>
            <person name="Nagy L.G."/>
            <person name="Floudas D."/>
            <person name="Copeland A."/>
            <person name="Barry K.W."/>
            <person name="Cichocki N."/>
            <person name="Veneault-Fourrey C."/>
            <person name="LaButti K."/>
            <person name="Lindquist E.A."/>
            <person name="Lipzen A."/>
            <person name="Lundell T."/>
            <person name="Morin E."/>
            <person name="Murat C."/>
            <person name="Sun H."/>
            <person name="Tunlid A."/>
            <person name="Henrissat B."/>
            <person name="Grigoriev I.V."/>
            <person name="Hibbett D.S."/>
            <person name="Martin F."/>
            <person name="Nordberg H.P."/>
            <person name="Cantor M.N."/>
            <person name="Hua S.X."/>
        </authorList>
    </citation>
    <scope>NUCLEOTIDE SEQUENCE [LARGE SCALE GENOMIC DNA]</scope>
    <source>
        <strain evidence="10 11">MUT 4182</strain>
    </source>
</reference>
<evidence type="ECO:0000256" key="6">
    <source>
        <dbReference type="SAM" id="Phobius"/>
    </source>
</evidence>
<proteinExistence type="predicted"/>
<feature type="region of interest" description="Disordered" evidence="5">
    <location>
        <begin position="336"/>
        <end position="356"/>
    </location>
</feature>
<feature type="transmembrane region" description="Helical" evidence="6">
    <location>
        <begin position="142"/>
        <end position="166"/>
    </location>
</feature>
<organism evidence="10 11">
    <name type="scientific">Tulasnella calospora MUT 4182</name>
    <dbReference type="NCBI Taxonomy" id="1051891"/>
    <lineage>
        <taxon>Eukaryota</taxon>
        <taxon>Fungi</taxon>
        <taxon>Dikarya</taxon>
        <taxon>Basidiomycota</taxon>
        <taxon>Agaricomycotina</taxon>
        <taxon>Agaricomycetes</taxon>
        <taxon>Cantharellales</taxon>
        <taxon>Tulasnellaceae</taxon>
        <taxon>Tulasnella</taxon>
    </lineage>
</organism>
<feature type="domain" description="DUF2421" evidence="7">
    <location>
        <begin position="749"/>
        <end position="902"/>
    </location>
</feature>
<dbReference type="Pfam" id="PF10334">
    <property type="entry name" value="BRE4"/>
    <property type="match status" value="1"/>
</dbReference>
<keyword evidence="4 6" id="KW-0472">Membrane</keyword>
<dbReference type="GO" id="GO:0016020">
    <property type="term" value="C:membrane"/>
    <property type="evidence" value="ECO:0007669"/>
    <property type="project" value="UniProtKB-SubCell"/>
</dbReference>
<dbReference type="PANTHER" id="PTHR37994">
    <property type="entry name" value="ARAE_2_N DOMAIN-CONTAINING PROTEIN-RELATED"/>
    <property type="match status" value="1"/>
</dbReference>
<keyword evidence="11" id="KW-1185">Reference proteome</keyword>
<evidence type="ECO:0000259" key="9">
    <source>
        <dbReference type="Pfam" id="PF13515"/>
    </source>
</evidence>
<dbReference type="Proteomes" id="UP000054248">
    <property type="component" value="Unassembled WGS sequence"/>
</dbReference>
<dbReference type="Pfam" id="PF13515">
    <property type="entry name" value="FUSC_2"/>
    <property type="match status" value="1"/>
</dbReference>
<evidence type="ECO:0000259" key="8">
    <source>
        <dbReference type="Pfam" id="PF10337"/>
    </source>
</evidence>
<keyword evidence="2 6" id="KW-0812">Transmembrane</keyword>
<feature type="transmembrane region" description="Helical" evidence="6">
    <location>
        <begin position="173"/>
        <end position="198"/>
    </location>
</feature>
<dbReference type="STRING" id="1051891.A0A0C3KYC8"/>
<gene>
    <name evidence="10" type="ORF">M407DRAFT_24334</name>
</gene>
<feature type="transmembrane region" description="Helical" evidence="6">
    <location>
        <begin position="29"/>
        <end position="49"/>
    </location>
</feature>
<evidence type="ECO:0000259" key="7">
    <source>
        <dbReference type="Pfam" id="PF10334"/>
    </source>
</evidence>
<dbReference type="AlphaFoldDB" id="A0A0C3KYC8"/>
<dbReference type="Pfam" id="PF10337">
    <property type="entry name" value="ArAE_2_N"/>
    <property type="match status" value="1"/>
</dbReference>
<protein>
    <recommendedName>
        <fullName evidence="12">ER transporter 6TM N-terminal domain-containing protein</fullName>
    </recommendedName>
</protein>
<accession>A0A0C3KYC8</accession>
<keyword evidence="3 6" id="KW-1133">Transmembrane helix</keyword>